<keyword evidence="3" id="KW-0238">DNA-binding</keyword>
<protein>
    <submittedName>
        <fullName evidence="6">Putative typeI restriction enzyme MjaXP specificity protein</fullName>
    </submittedName>
</protein>
<dbReference type="AlphaFoldDB" id="E7RKK9"/>
<dbReference type="CDD" id="cd17517">
    <property type="entry name" value="RMtype1_S_EcoKI_StySPI-TRD2-CR2_like"/>
    <property type="match status" value="1"/>
</dbReference>
<comment type="caution">
    <text evidence="6">The sequence shown here is derived from an EMBL/GenBank/DDBJ whole genome shotgun (WGS) entry which is preliminary data.</text>
</comment>
<dbReference type="OrthoDB" id="9795776at2"/>
<dbReference type="Gene3D" id="1.10.287.1120">
    <property type="entry name" value="Bipartite methylase S protein"/>
    <property type="match status" value="1"/>
</dbReference>
<dbReference type="Proteomes" id="UP000003052">
    <property type="component" value="Unassembled WGS sequence"/>
</dbReference>
<evidence type="ECO:0000313" key="6">
    <source>
        <dbReference type="EMBL" id="EGA88439.1"/>
    </source>
</evidence>
<dbReference type="InterPro" id="IPR052021">
    <property type="entry name" value="Type-I_RS_S_subunit"/>
</dbReference>
<feature type="coiled-coil region" evidence="4">
    <location>
        <begin position="379"/>
        <end position="406"/>
    </location>
</feature>
<feature type="domain" description="Type I restriction modification DNA specificity" evidence="5">
    <location>
        <begin position="301"/>
        <end position="397"/>
    </location>
</feature>
<dbReference type="PANTHER" id="PTHR30408">
    <property type="entry name" value="TYPE-1 RESTRICTION ENZYME ECOKI SPECIFICITY PROTEIN"/>
    <property type="match status" value="1"/>
</dbReference>
<dbReference type="Pfam" id="PF01420">
    <property type="entry name" value="Methylase_S"/>
    <property type="match status" value="2"/>
</dbReference>
<dbReference type="RefSeq" id="WP_008432640.1">
    <property type="nucleotide sequence ID" value="NZ_AEPB01000057.1"/>
</dbReference>
<evidence type="ECO:0000313" key="7">
    <source>
        <dbReference type="Proteomes" id="UP000003052"/>
    </source>
</evidence>
<organism evidence="6 7">
    <name type="scientific">Planococcus donghaensis MPA1U2</name>
    <dbReference type="NCBI Taxonomy" id="933115"/>
    <lineage>
        <taxon>Bacteria</taxon>
        <taxon>Bacillati</taxon>
        <taxon>Bacillota</taxon>
        <taxon>Bacilli</taxon>
        <taxon>Bacillales</taxon>
        <taxon>Caryophanaceae</taxon>
        <taxon>Planococcus</taxon>
    </lineage>
</organism>
<dbReference type="InterPro" id="IPR044946">
    <property type="entry name" value="Restrct_endonuc_typeI_TRD_sf"/>
</dbReference>
<evidence type="ECO:0000259" key="5">
    <source>
        <dbReference type="Pfam" id="PF01420"/>
    </source>
</evidence>
<name>E7RKK9_9BACL</name>
<dbReference type="EMBL" id="AEPB01000057">
    <property type="protein sequence ID" value="EGA88439.1"/>
    <property type="molecule type" value="Genomic_DNA"/>
</dbReference>
<feature type="coiled-coil region" evidence="4">
    <location>
        <begin position="176"/>
        <end position="203"/>
    </location>
</feature>
<sequence length="409" mass="46948">MKVPQLRFDGFDGEWKQQELSELLEFKNGINADKDSYGHGTKFINVLDILNNDYILSDKIIGSVNATVQQFQTYSVTHGDILFLRSSETREDVGKCNVYLDEEKASVFGGFVIRGKKIADYSPFFLKTALNNSSARNQISSKAGGSTRYNVGQGILSEVTVMIPKIEEQQKVSSFLMLLNRKTEKQQEKIEKLEQLKKGMMQEIFSQELRFKDEDGGEFGEWKSIKLNKILEERKEKCNERNLKVHSVAVRAGVINQITHLGRSFAAKDVSNYSVVKYGDIVYTKSPTGDFPFGIIKQSHIKEDVIVSPLYGIYEPKNFYIGYILHSYFMYKNNTTNYLHSIVQKGAKNTINITNQNFVSKNIQLPISEVEQKQIADFLRNTDRKIKKEKEKLMVLEEQKKGFMQRLFV</sequence>
<dbReference type="GO" id="GO:0003677">
    <property type="term" value="F:DNA binding"/>
    <property type="evidence" value="ECO:0007669"/>
    <property type="project" value="UniProtKB-KW"/>
</dbReference>
<keyword evidence="4" id="KW-0175">Coiled coil</keyword>
<evidence type="ECO:0000256" key="3">
    <source>
        <dbReference type="ARBA" id="ARBA00023125"/>
    </source>
</evidence>
<dbReference type="REBASE" id="40805">
    <property type="entry name" value="S.PdoU2ORF15174P"/>
</dbReference>
<dbReference type="Gene3D" id="3.90.220.20">
    <property type="entry name" value="DNA methylase specificity domains"/>
    <property type="match status" value="2"/>
</dbReference>
<dbReference type="eggNOG" id="COG0732">
    <property type="taxonomic scope" value="Bacteria"/>
</dbReference>
<reference evidence="6 7" key="1">
    <citation type="journal article" date="2011" name="J. Bacteriol.">
        <title>The Draft Genome of Planococcus donghaensis MPA1U2 Reveals Nonsporulation Pathways Controlled by a Conserved Spo0A Regulon.</title>
        <authorList>
            <person name="Pearson M.D."/>
            <person name="Noller H.F."/>
        </authorList>
    </citation>
    <scope>NUCLEOTIDE SEQUENCE [LARGE SCALE GENOMIC DNA]</scope>
    <source>
        <strain evidence="6 7">MPA1U2</strain>
    </source>
</reference>
<evidence type="ECO:0000256" key="1">
    <source>
        <dbReference type="ARBA" id="ARBA00010923"/>
    </source>
</evidence>
<dbReference type="InterPro" id="IPR000055">
    <property type="entry name" value="Restrct_endonuc_typeI_TRD"/>
</dbReference>
<keyword evidence="2" id="KW-0680">Restriction system</keyword>
<feature type="domain" description="Type I restriction modification DNA specificity" evidence="5">
    <location>
        <begin position="14"/>
        <end position="195"/>
    </location>
</feature>
<evidence type="ECO:0000256" key="2">
    <source>
        <dbReference type="ARBA" id="ARBA00022747"/>
    </source>
</evidence>
<comment type="similarity">
    <text evidence="1">Belongs to the type-I restriction system S methylase family.</text>
</comment>
<accession>E7RKK9</accession>
<proteinExistence type="inferred from homology"/>
<evidence type="ECO:0000256" key="4">
    <source>
        <dbReference type="SAM" id="Coils"/>
    </source>
</evidence>
<gene>
    <name evidence="6" type="ORF">GPDM_15169</name>
</gene>
<dbReference type="SUPFAM" id="SSF116734">
    <property type="entry name" value="DNA methylase specificity domain"/>
    <property type="match status" value="2"/>
</dbReference>
<dbReference type="GO" id="GO:0009307">
    <property type="term" value="P:DNA restriction-modification system"/>
    <property type="evidence" value="ECO:0007669"/>
    <property type="project" value="UniProtKB-KW"/>
</dbReference>
<dbReference type="PANTHER" id="PTHR30408:SF13">
    <property type="entry name" value="TYPE I RESTRICTION ENZYME HINDI SPECIFICITY SUBUNIT"/>
    <property type="match status" value="1"/>
</dbReference>